<keyword evidence="2" id="KW-1003">Cell membrane</keyword>
<dbReference type="PROSITE" id="PS00107">
    <property type="entry name" value="PROTEIN_KINASE_ATP"/>
    <property type="match status" value="1"/>
</dbReference>
<dbReference type="Gene3D" id="3.30.200.20">
    <property type="entry name" value="Phosphorylase Kinase, domain 1"/>
    <property type="match status" value="1"/>
</dbReference>
<comment type="catalytic activity">
    <reaction evidence="17">
        <text>L-threonyl-[protein] + ATP = O-phospho-L-threonyl-[protein] + ADP + H(+)</text>
        <dbReference type="Rhea" id="RHEA:46608"/>
        <dbReference type="Rhea" id="RHEA-COMP:11060"/>
        <dbReference type="Rhea" id="RHEA-COMP:11605"/>
        <dbReference type="ChEBI" id="CHEBI:15378"/>
        <dbReference type="ChEBI" id="CHEBI:30013"/>
        <dbReference type="ChEBI" id="CHEBI:30616"/>
        <dbReference type="ChEBI" id="CHEBI:61977"/>
        <dbReference type="ChEBI" id="CHEBI:456216"/>
        <dbReference type="EC" id="2.7.11.1"/>
    </reaction>
</comment>
<dbReference type="FunFam" id="2.90.10.10:FF:000005">
    <property type="entry name" value="G-type lectin S-receptor-like serine/threonine-protein kinase"/>
    <property type="match status" value="1"/>
</dbReference>
<dbReference type="Gene3D" id="2.90.10.10">
    <property type="entry name" value="Bulb-type lectin domain"/>
    <property type="match status" value="1"/>
</dbReference>
<dbReference type="STRING" id="29655.A0A0K9NLX9"/>
<dbReference type="SMART" id="SM00473">
    <property type="entry name" value="PAN_AP"/>
    <property type="match status" value="1"/>
</dbReference>
<dbReference type="OrthoDB" id="741567at2759"/>
<dbReference type="PROSITE" id="PS50927">
    <property type="entry name" value="BULB_LECTIN"/>
    <property type="match status" value="1"/>
</dbReference>
<name>A0A0K9NLX9_ZOSMR</name>
<dbReference type="GO" id="GO:0051707">
    <property type="term" value="P:response to other organism"/>
    <property type="evidence" value="ECO:0007669"/>
    <property type="project" value="UniProtKB-ARBA"/>
</dbReference>
<keyword evidence="5 17" id="KW-0808">Transferase</keyword>
<sequence length="811" mass="92086">MQEYPSSFSSAGDSLSPHQLIKDGDTLVSPERTFVLGFFSPGKSKNRYFGMWYVLSNKTFVWVANRQIPITDSSGILMITSSGNLTLVQNQTNKIVWSSNTSNVRNPKAQLLESGNLIVKGFNGHDPKKDIMILWQSFDHPTDTLLPGMKLGVDLRTGQNRFLTSWKTSDDPSLGDHNYIMDARGSHEVYVKTNNNIAYRLGPWNGIGFSGNTRMKIYEMLFFKFVSNETDAYYTFGYTGKGVMSRLLIHTYGKVERLGWSDLSPKWTNYWTAPIDNCDSYGICGANSICDSDYPRMCQCLRGFIPNSATAWRYRDFQMGCKYTMKSYCQNGEGFVLVKGVKLPDTSNSTIDRTINLSDCFNECLKNCSCTAYSAADISGDNVSGCIMWYDDLIDIKKFDVDGQNMYLRVPASELKHHKGKNNVFRIVIPIIIILGITSGIVVFLLKRKKLKRMQRQKKKEHEGINMMTLSFYDDSSKWNNEPKLFDISTIASATNNFSCNNKIGEGGFGSIYKGTMDDGQVIAVKRLYNASMQGLCEFKNEVMLIAQLQHRNLIHLIGYCMEEEEKILIFDFMQNKSLDLIIFGENKHMLDWRKRVEIILGIAKGLLYLHHDSTHKIIHRDLKTANILLDEFMNPKITDFGTARLFGVDQTEENTRKIIGTYGYMSPEYAINGIFSTKSDVFSFGVLLLEIISGKKNRMVCRDNLESNLLDLAWRLFKNGKGFELVDECLIHSCSISISQAIHFIQIGLLCVQECALDRPTMSSVVFMLSNENSSLPEPKRLEISKGNIWSYEKVSCSNNDVSFTTQEYR</sequence>
<keyword evidence="16" id="KW-0325">Glycoprotein</keyword>
<comment type="caution">
    <text evidence="23">The sequence shown here is derived from an EMBL/GenBank/DDBJ whole genome shotgun (WGS) entry which is preliminary data.</text>
</comment>
<accession>A0A0K9NLX9</accession>
<feature type="domain" description="Bulb-type lectin" evidence="21">
    <location>
        <begin position="12"/>
        <end position="132"/>
    </location>
</feature>
<evidence type="ECO:0000256" key="16">
    <source>
        <dbReference type="ARBA" id="ARBA00023180"/>
    </source>
</evidence>
<evidence type="ECO:0000256" key="2">
    <source>
        <dbReference type="ARBA" id="ARBA00022475"/>
    </source>
</evidence>
<keyword evidence="11 17" id="KW-0067">ATP-binding</keyword>
<proteinExistence type="inferred from homology"/>
<evidence type="ECO:0000256" key="8">
    <source>
        <dbReference type="ARBA" id="ARBA00022737"/>
    </source>
</evidence>
<dbReference type="InterPro" id="IPR003609">
    <property type="entry name" value="Pan_app"/>
</dbReference>
<dbReference type="InterPro" id="IPR008271">
    <property type="entry name" value="Ser/Thr_kinase_AS"/>
</dbReference>
<keyword evidence="6 19" id="KW-0812">Transmembrane</keyword>
<gene>
    <name evidence="23" type="ORF">ZOSMA_8G01370</name>
</gene>
<comment type="similarity">
    <text evidence="17">Belongs to the protein kinase superfamily. Ser/Thr protein kinase family.</text>
</comment>
<evidence type="ECO:0000313" key="24">
    <source>
        <dbReference type="Proteomes" id="UP000036987"/>
    </source>
</evidence>
<reference evidence="24" key="1">
    <citation type="journal article" date="2016" name="Nature">
        <title>The genome of the seagrass Zostera marina reveals angiosperm adaptation to the sea.</title>
        <authorList>
            <person name="Olsen J.L."/>
            <person name="Rouze P."/>
            <person name="Verhelst B."/>
            <person name="Lin Y.-C."/>
            <person name="Bayer T."/>
            <person name="Collen J."/>
            <person name="Dattolo E."/>
            <person name="De Paoli E."/>
            <person name="Dittami S."/>
            <person name="Maumus F."/>
            <person name="Michel G."/>
            <person name="Kersting A."/>
            <person name="Lauritano C."/>
            <person name="Lohaus R."/>
            <person name="Toepel M."/>
            <person name="Tonon T."/>
            <person name="Vanneste K."/>
            <person name="Amirebrahimi M."/>
            <person name="Brakel J."/>
            <person name="Bostroem C."/>
            <person name="Chovatia M."/>
            <person name="Grimwood J."/>
            <person name="Jenkins J.W."/>
            <person name="Jueterbock A."/>
            <person name="Mraz A."/>
            <person name="Stam W.T."/>
            <person name="Tice H."/>
            <person name="Bornberg-Bauer E."/>
            <person name="Green P.J."/>
            <person name="Pearson G.A."/>
            <person name="Procaccini G."/>
            <person name="Duarte C.M."/>
            <person name="Schmutz J."/>
            <person name="Reusch T.B.H."/>
            <person name="Van de Peer Y."/>
        </authorList>
    </citation>
    <scope>NUCLEOTIDE SEQUENCE [LARGE SCALE GENOMIC DNA]</scope>
    <source>
        <strain evidence="24">cv. Finnish</strain>
    </source>
</reference>
<dbReference type="AlphaFoldDB" id="A0A0K9NLX9"/>
<feature type="binding site" evidence="18">
    <location>
        <position position="526"/>
    </location>
    <ligand>
        <name>ATP</name>
        <dbReference type="ChEBI" id="CHEBI:30616"/>
    </ligand>
</feature>
<evidence type="ECO:0000256" key="5">
    <source>
        <dbReference type="ARBA" id="ARBA00022679"/>
    </source>
</evidence>
<dbReference type="SMART" id="SM00108">
    <property type="entry name" value="B_lectin"/>
    <property type="match status" value="1"/>
</dbReference>
<evidence type="ECO:0000256" key="9">
    <source>
        <dbReference type="ARBA" id="ARBA00022741"/>
    </source>
</evidence>
<feature type="domain" description="Protein kinase" evidence="20">
    <location>
        <begin position="498"/>
        <end position="811"/>
    </location>
</feature>
<dbReference type="GO" id="GO:0005524">
    <property type="term" value="F:ATP binding"/>
    <property type="evidence" value="ECO:0007669"/>
    <property type="project" value="UniProtKB-UniRule"/>
</dbReference>
<dbReference type="Proteomes" id="UP000036987">
    <property type="component" value="Unassembled WGS sequence"/>
</dbReference>
<evidence type="ECO:0000256" key="6">
    <source>
        <dbReference type="ARBA" id="ARBA00022692"/>
    </source>
</evidence>
<dbReference type="Pfam" id="PF01453">
    <property type="entry name" value="B_lectin"/>
    <property type="match status" value="1"/>
</dbReference>
<dbReference type="Pfam" id="PF08276">
    <property type="entry name" value="PAN_2"/>
    <property type="match status" value="1"/>
</dbReference>
<dbReference type="GO" id="GO:0106310">
    <property type="term" value="F:protein serine kinase activity"/>
    <property type="evidence" value="ECO:0007669"/>
    <property type="project" value="RHEA"/>
</dbReference>
<dbReference type="EC" id="2.7.11.1" evidence="17"/>
<dbReference type="PROSITE" id="PS50948">
    <property type="entry name" value="PAN"/>
    <property type="match status" value="1"/>
</dbReference>
<dbReference type="GO" id="GO:0048544">
    <property type="term" value="P:recognition of pollen"/>
    <property type="evidence" value="ECO:0007669"/>
    <property type="project" value="InterPro"/>
</dbReference>
<keyword evidence="24" id="KW-1185">Reference proteome</keyword>
<dbReference type="FunFam" id="3.30.200.20:FF:000727">
    <property type="entry name" value="Cysteine-rich RLK (RECEPTOR-like protein kinase) 23"/>
    <property type="match status" value="1"/>
</dbReference>
<dbReference type="Pfam" id="PF00954">
    <property type="entry name" value="S_locus_glycop"/>
    <property type="match status" value="1"/>
</dbReference>
<dbReference type="PANTHER" id="PTHR27002">
    <property type="entry name" value="RECEPTOR-LIKE SERINE/THREONINE-PROTEIN KINASE SD1-8"/>
    <property type="match status" value="1"/>
</dbReference>
<dbReference type="InterPro" id="IPR001480">
    <property type="entry name" value="Bulb-type_lectin_dom"/>
</dbReference>
<evidence type="ECO:0000256" key="17">
    <source>
        <dbReference type="PIRNR" id="PIRNR000641"/>
    </source>
</evidence>
<keyword evidence="14" id="KW-1015">Disulfide bond</keyword>
<dbReference type="InterPro" id="IPR017441">
    <property type="entry name" value="Protein_kinase_ATP_BS"/>
</dbReference>
<evidence type="ECO:0000256" key="7">
    <source>
        <dbReference type="ARBA" id="ARBA00022729"/>
    </source>
</evidence>
<keyword evidence="7" id="KW-0732">Signal</keyword>
<feature type="transmembrane region" description="Helical" evidence="19">
    <location>
        <begin position="424"/>
        <end position="446"/>
    </location>
</feature>
<dbReference type="Gene3D" id="1.10.510.10">
    <property type="entry name" value="Transferase(Phosphotransferase) domain 1"/>
    <property type="match status" value="1"/>
</dbReference>
<dbReference type="GO" id="GO:0007165">
    <property type="term" value="P:signal transduction"/>
    <property type="evidence" value="ECO:0000318"/>
    <property type="project" value="GO_Central"/>
</dbReference>
<keyword evidence="3 17" id="KW-0723">Serine/threonine-protein kinase</keyword>
<keyword evidence="13 19" id="KW-0472">Membrane</keyword>
<dbReference type="GO" id="GO:0006955">
    <property type="term" value="P:immune response"/>
    <property type="evidence" value="ECO:0000318"/>
    <property type="project" value="GO_Central"/>
</dbReference>
<dbReference type="PANTHER" id="PTHR27002:SF1095">
    <property type="entry name" value="G-TYPE LECTIN S-RECEPTOR-LIKE SERINE_THREONINE-PROTEIN KINASE RKS1"/>
    <property type="match status" value="1"/>
</dbReference>
<evidence type="ECO:0000256" key="19">
    <source>
        <dbReference type="SAM" id="Phobius"/>
    </source>
</evidence>
<dbReference type="PROSITE" id="PS00108">
    <property type="entry name" value="PROTEIN_KINASE_ST"/>
    <property type="match status" value="1"/>
</dbReference>
<organism evidence="23 24">
    <name type="scientific">Zostera marina</name>
    <name type="common">Eelgrass</name>
    <dbReference type="NCBI Taxonomy" id="29655"/>
    <lineage>
        <taxon>Eukaryota</taxon>
        <taxon>Viridiplantae</taxon>
        <taxon>Streptophyta</taxon>
        <taxon>Embryophyta</taxon>
        <taxon>Tracheophyta</taxon>
        <taxon>Spermatophyta</taxon>
        <taxon>Magnoliopsida</taxon>
        <taxon>Liliopsida</taxon>
        <taxon>Zosteraceae</taxon>
        <taxon>Zostera</taxon>
    </lineage>
</organism>
<dbReference type="Pfam" id="PF07714">
    <property type="entry name" value="PK_Tyr_Ser-Thr"/>
    <property type="match status" value="1"/>
</dbReference>
<evidence type="ECO:0000259" key="20">
    <source>
        <dbReference type="PROSITE" id="PS50011"/>
    </source>
</evidence>
<comment type="catalytic activity">
    <reaction evidence="17">
        <text>L-seryl-[protein] + ATP = O-phospho-L-seryl-[protein] + ADP + H(+)</text>
        <dbReference type="Rhea" id="RHEA:17989"/>
        <dbReference type="Rhea" id="RHEA-COMP:9863"/>
        <dbReference type="Rhea" id="RHEA-COMP:11604"/>
        <dbReference type="ChEBI" id="CHEBI:15378"/>
        <dbReference type="ChEBI" id="CHEBI:29999"/>
        <dbReference type="ChEBI" id="CHEBI:30616"/>
        <dbReference type="ChEBI" id="CHEBI:83421"/>
        <dbReference type="ChEBI" id="CHEBI:456216"/>
        <dbReference type="EC" id="2.7.11.1"/>
    </reaction>
</comment>
<evidence type="ECO:0000256" key="13">
    <source>
        <dbReference type="ARBA" id="ARBA00023136"/>
    </source>
</evidence>
<dbReference type="PROSITE" id="PS50011">
    <property type="entry name" value="PROTEIN_KINASE_DOM"/>
    <property type="match status" value="1"/>
</dbReference>
<keyword evidence="4" id="KW-0245">EGF-like domain</keyword>
<dbReference type="CDD" id="cd01098">
    <property type="entry name" value="PAN_AP_plant"/>
    <property type="match status" value="1"/>
</dbReference>
<evidence type="ECO:0000256" key="12">
    <source>
        <dbReference type="ARBA" id="ARBA00022989"/>
    </source>
</evidence>
<evidence type="ECO:0000313" key="23">
    <source>
        <dbReference type="EMBL" id="KMZ56990.1"/>
    </source>
</evidence>
<evidence type="ECO:0000259" key="21">
    <source>
        <dbReference type="PROSITE" id="PS50927"/>
    </source>
</evidence>
<dbReference type="InterPro" id="IPR000858">
    <property type="entry name" value="S_locus_glycoprot_dom"/>
</dbReference>
<dbReference type="SUPFAM" id="SSF51110">
    <property type="entry name" value="alpha-D-mannose-specific plant lectins"/>
    <property type="match status" value="1"/>
</dbReference>
<keyword evidence="10 17" id="KW-0418">Kinase</keyword>
<feature type="domain" description="Apple" evidence="22">
    <location>
        <begin position="329"/>
        <end position="412"/>
    </location>
</feature>
<keyword evidence="8" id="KW-0677">Repeat</keyword>
<evidence type="ECO:0000256" key="14">
    <source>
        <dbReference type="ARBA" id="ARBA00023157"/>
    </source>
</evidence>
<evidence type="ECO:0000256" key="4">
    <source>
        <dbReference type="ARBA" id="ARBA00022536"/>
    </source>
</evidence>
<dbReference type="EMBL" id="LFYR01002110">
    <property type="protein sequence ID" value="KMZ56990.1"/>
    <property type="molecule type" value="Genomic_DNA"/>
</dbReference>
<dbReference type="PIRSF" id="PIRSF000641">
    <property type="entry name" value="SRK"/>
    <property type="match status" value="1"/>
</dbReference>
<evidence type="ECO:0000259" key="22">
    <source>
        <dbReference type="PROSITE" id="PS50948"/>
    </source>
</evidence>
<keyword evidence="9 17" id="KW-0547">Nucleotide-binding</keyword>
<evidence type="ECO:0000256" key="18">
    <source>
        <dbReference type="PROSITE-ProRule" id="PRU10141"/>
    </source>
</evidence>
<keyword evidence="12 19" id="KW-1133">Transmembrane helix</keyword>
<dbReference type="InterPro" id="IPR036426">
    <property type="entry name" value="Bulb-type_lectin_dom_sf"/>
</dbReference>
<evidence type="ECO:0000256" key="3">
    <source>
        <dbReference type="ARBA" id="ARBA00022527"/>
    </source>
</evidence>
<dbReference type="CDD" id="cd14066">
    <property type="entry name" value="STKc_IRAK"/>
    <property type="match status" value="1"/>
</dbReference>
<dbReference type="GO" id="GO:0004674">
    <property type="term" value="F:protein serine/threonine kinase activity"/>
    <property type="evidence" value="ECO:0000318"/>
    <property type="project" value="GO_Central"/>
</dbReference>
<evidence type="ECO:0000256" key="10">
    <source>
        <dbReference type="ARBA" id="ARBA00022777"/>
    </source>
</evidence>
<dbReference type="InterPro" id="IPR011009">
    <property type="entry name" value="Kinase-like_dom_sf"/>
</dbReference>
<evidence type="ECO:0000256" key="11">
    <source>
        <dbReference type="ARBA" id="ARBA00022840"/>
    </source>
</evidence>
<dbReference type="OMA" id="LIDECLC"/>
<dbReference type="SUPFAM" id="SSF56112">
    <property type="entry name" value="Protein kinase-like (PK-like)"/>
    <property type="match status" value="1"/>
</dbReference>
<dbReference type="SMART" id="SM00220">
    <property type="entry name" value="S_TKc"/>
    <property type="match status" value="1"/>
</dbReference>
<evidence type="ECO:0000256" key="15">
    <source>
        <dbReference type="ARBA" id="ARBA00023170"/>
    </source>
</evidence>
<dbReference type="InterPro" id="IPR024171">
    <property type="entry name" value="SRK-like_kinase"/>
</dbReference>
<dbReference type="CDD" id="cd00028">
    <property type="entry name" value="B_lectin"/>
    <property type="match status" value="1"/>
</dbReference>
<dbReference type="InterPro" id="IPR000719">
    <property type="entry name" value="Prot_kinase_dom"/>
</dbReference>
<evidence type="ECO:0000256" key="1">
    <source>
        <dbReference type="ARBA" id="ARBA00004251"/>
    </source>
</evidence>
<dbReference type="InterPro" id="IPR001245">
    <property type="entry name" value="Ser-Thr/Tyr_kinase_cat_dom"/>
</dbReference>
<protein>
    <recommendedName>
        <fullName evidence="17">Receptor-like serine/threonine-protein kinase</fullName>
        <ecNumber evidence="17">2.7.11.1</ecNumber>
    </recommendedName>
</protein>
<dbReference type="GO" id="GO:0005886">
    <property type="term" value="C:plasma membrane"/>
    <property type="evidence" value="ECO:0000318"/>
    <property type="project" value="GO_Central"/>
</dbReference>
<dbReference type="FunFam" id="1.10.510.10:FF:000060">
    <property type="entry name" value="G-type lectin S-receptor-like serine/threonine-protein kinase"/>
    <property type="match status" value="1"/>
</dbReference>
<comment type="subcellular location">
    <subcellularLocation>
        <location evidence="1">Cell membrane</location>
        <topology evidence="1">Single-pass type I membrane protein</topology>
    </subcellularLocation>
</comment>
<keyword evidence="15 23" id="KW-0675">Receptor</keyword>